<dbReference type="SUPFAM" id="SSF46785">
    <property type="entry name" value="Winged helix' DNA-binding domain"/>
    <property type="match status" value="1"/>
</dbReference>
<organism evidence="6 7">
    <name type="scientific">Pseudomonas straminea</name>
    <dbReference type="NCBI Taxonomy" id="47882"/>
    <lineage>
        <taxon>Bacteria</taxon>
        <taxon>Pseudomonadati</taxon>
        <taxon>Pseudomonadota</taxon>
        <taxon>Gammaproteobacteria</taxon>
        <taxon>Pseudomonadales</taxon>
        <taxon>Pseudomonadaceae</taxon>
        <taxon>Phytopseudomonas</taxon>
    </lineage>
</organism>
<evidence type="ECO:0000313" key="6">
    <source>
        <dbReference type="EMBL" id="SFD57170.1"/>
    </source>
</evidence>
<evidence type="ECO:0000256" key="3">
    <source>
        <dbReference type="ARBA" id="ARBA00023125"/>
    </source>
</evidence>
<evidence type="ECO:0000259" key="5">
    <source>
        <dbReference type="PROSITE" id="PS50931"/>
    </source>
</evidence>
<evidence type="ECO:0000256" key="4">
    <source>
        <dbReference type="ARBA" id="ARBA00023163"/>
    </source>
</evidence>
<evidence type="ECO:0000256" key="2">
    <source>
        <dbReference type="ARBA" id="ARBA00023015"/>
    </source>
</evidence>
<keyword evidence="7" id="KW-1185">Reference proteome</keyword>
<accession>A0A1I1TNX3</accession>
<dbReference type="AlphaFoldDB" id="A0A1I1TNX3"/>
<feature type="domain" description="HTH lysR-type" evidence="5">
    <location>
        <begin position="1"/>
        <end position="58"/>
    </location>
</feature>
<dbReference type="EMBL" id="FOMO01000002">
    <property type="protein sequence ID" value="SFD57170.1"/>
    <property type="molecule type" value="Genomic_DNA"/>
</dbReference>
<dbReference type="Gene3D" id="1.10.10.10">
    <property type="entry name" value="Winged helix-like DNA-binding domain superfamily/Winged helix DNA-binding domain"/>
    <property type="match status" value="1"/>
</dbReference>
<comment type="similarity">
    <text evidence="1">Belongs to the LysR transcriptional regulatory family.</text>
</comment>
<keyword evidence="2" id="KW-0805">Transcription regulation</keyword>
<gene>
    <name evidence="6" type="ORF">SAMN05216372_102488</name>
</gene>
<dbReference type="Pfam" id="PF03466">
    <property type="entry name" value="LysR_substrate"/>
    <property type="match status" value="1"/>
</dbReference>
<dbReference type="InterPro" id="IPR036388">
    <property type="entry name" value="WH-like_DNA-bd_sf"/>
</dbReference>
<evidence type="ECO:0000256" key="1">
    <source>
        <dbReference type="ARBA" id="ARBA00009437"/>
    </source>
</evidence>
<protein>
    <submittedName>
        <fullName evidence="6">DNA-binding transcriptional regulator, LysR family</fullName>
    </submittedName>
</protein>
<dbReference type="Gene3D" id="3.40.190.290">
    <property type="match status" value="1"/>
</dbReference>
<dbReference type="PANTHER" id="PTHR30126">
    <property type="entry name" value="HTH-TYPE TRANSCRIPTIONAL REGULATOR"/>
    <property type="match status" value="1"/>
</dbReference>
<dbReference type="PANTHER" id="PTHR30126:SF81">
    <property type="entry name" value="HTH-TYPE TRANSCRIPTIONAL REGULATOR ILVY"/>
    <property type="match status" value="1"/>
</dbReference>
<dbReference type="RefSeq" id="WP_093502070.1">
    <property type="nucleotide sequence ID" value="NZ_BSSG01000002.1"/>
</dbReference>
<evidence type="ECO:0000313" key="7">
    <source>
        <dbReference type="Proteomes" id="UP000243950"/>
    </source>
</evidence>
<dbReference type="Proteomes" id="UP000243950">
    <property type="component" value="Unassembled WGS sequence"/>
</dbReference>
<proteinExistence type="inferred from homology"/>
<dbReference type="InterPro" id="IPR036390">
    <property type="entry name" value="WH_DNA-bd_sf"/>
</dbReference>
<dbReference type="Pfam" id="PF00126">
    <property type="entry name" value="HTH_1"/>
    <property type="match status" value="1"/>
</dbReference>
<dbReference type="InterPro" id="IPR000847">
    <property type="entry name" value="LysR_HTH_N"/>
</dbReference>
<keyword evidence="3 6" id="KW-0238">DNA-binding</keyword>
<dbReference type="PRINTS" id="PR00039">
    <property type="entry name" value="HTHLYSR"/>
</dbReference>
<name>A0A1I1TNX3_PSEOC</name>
<dbReference type="PROSITE" id="PS50931">
    <property type="entry name" value="HTH_LYSR"/>
    <property type="match status" value="1"/>
</dbReference>
<reference evidence="7" key="1">
    <citation type="submission" date="2016-10" db="EMBL/GenBank/DDBJ databases">
        <authorList>
            <person name="Varghese N."/>
            <person name="Submissions S."/>
        </authorList>
    </citation>
    <scope>NUCLEOTIDE SEQUENCE [LARGE SCALE GENOMIC DNA]</scope>
    <source>
        <strain evidence="7">JCM 2783</strain>
    </source>
</reference>
<sequence length="301" mass="33367">MDLATLNAFIAIAELGSFSEAAIRLHLTQPAVSKRIASLEQQLRVRLFDRLGREVSLTEAGRALLPRAYQILNVLEDTRRALTNLNGEITGRLTLATSHHIGLHRLPPLLRAFTRAHPQVALDIQFLDSEVAYDEVFHGRAELAVITLAPDTRDPVRAVPVWDDPLDFVTAPEHPLAQGTGVTLADVALHPAVFPGGNTFTHHIVQRLFEAEDLIPNIAMSTNYLETIKMMVSIGLAWSVLPRTMLDDQVFRLPLPDIQLSRQLGYIVHTERTLSNAARAFMQLLDSHRDSLALAPGQQLT</sequence>
<dbReference type="GO" id="GO:0000976">
    <property type="term" value="F:transcription cis-regulatory region binding"/>
    <property type="evidence" value="ECO:0007669"/>
    <property type="project" value="TreeGrafter"/>
</dbReference>
<dbReference type="SUPFAM" id="SSF53850">
    <property type="entry name" value="Periplasmic binding protein-like II"/>
    <property type="match status" value="1"/>
</dbReference>
<keyword evidence="4" id="KW-0804">Transcription</keyword>
<dbReference type="CDD" id="cd05466">
    <property type="entry name" value="PBP2_LTTR_substrate"/>
    <property type="match status" value="1"/>
</dbReference>
<dbReference type="InterPro" id="IPR005119">
    <property type="entry name" value="LysR_subst-bd"/>
</dbReference>
<dbReference type="GO" id="GO:0003700">
    <property type="term" value="F:DNA-binding transcription factor activity"/>
    <property type="evidence" value="ECO:0007669"/>
    <property type="project" value="InterPro"/>
</dbReference>
<dbReference type="FunFam" id="1.10.10.10:FF:000001">
    <property type="entry name" value="LysR family transcriptional regulator"/>
    <property type="match status" value="1"/>
</dbReference>